<dbReference type="EMBL" id="CP003587">
    <property type="protein sequence ID" value="AGY57915.1"/>
    <property type="molecule type" value="Genomic_DNA"/>
</dbReference>
<evidence type="ECO:0000313" key="2">
    <source>
        <dbReference type="EMBL" id="AGY57915.1"/>
    </source>
</evidence>
<protein>
    <recommendedName>
        <fullName evidence="1">DAC domain-containing protein</fullName>
    </recommendedName>
</protein>
<dbReference type="eggNOG" id="ENOG502Z9MV">
    <property type="taxonomic scope" value="Bacteria"/>
</dbReference>
<dbReference type="SUPFAM" id="SSF143597">
    <property type="entry name" value="YojJ-like"/>
    <property type="match status" value="1"/>
</dbReference>
<dbReference type="OrthoDB" id="570052at2"/>
<dbReference type="STRING" id="1183438.GKIL_1669"/>
<dbReference type="Pfam" id="PF21751">
    <property type="entry name" value="DACNV"/>
    <property type="match status" value="1"/>
</dbReference>
<keyword evidence="3" id="KW-1185">Reference proteome</keyword>
<dbReference type="PROSITE" id="PS51794">
    <property type="entry name" value="DAC"/>
    <property type="match status" value="1"/>
</dbReference>
<reference evidence="2 3" key="1">
    <citation type="journal article" date="2013" name="PLoS ONE">
        <title>Cultivation and Complete Genome Sequencing of Gloeobacter kilaueensis sp. nov., from a Lava Cave in Kilauea Caldera, Hawai'i.</title>
        <authorList>
            <person name="Saw J.H."/>
            <person name="Schatz M."/>
            <person name="Brown M.V."/>
            <person name="Kunkel D.D."/>
            <person name="Foster J.S."/>
            <person name="Shick H."/>
            <person name="Christensen S."/>
            <person name="Hou S."/>
            <person name="Wan X."/>
            <person name="Donachie S.P."/>
        </authorList>
    </citation>
    <scope>NUCLEOTIDE SEQUENCE [LARGE SCALE GENOMIC DNA]</scope>
    <source>
        <strain evidence="3">JS</strain>
    </source>
</reference>
<dbReference type="InterPro" id="IPR036888">
    <property type="entry name" value="DNA_integrity_DisA_N_sf"/>
</dbReference>
<dbReference type="RefSeq" id="WP_023173034.1">
    <property type="nucleotide sequence ID" value="NC_022600.1"/>
</dbReference>
<dbReference type="Proteomes" id="UP000017396">
    <property type="component" value="Chromosome"/>
</dbReference>
<name>U5QJT5_GLOK1</name>
<dbReference type="InterPro" id="IPR048551">
    <property type="entry name" value="DACNV"/>
</dbReference>
<evidence type="ECO:0000313" key="3">
    <source>
        <dbReference type="Proteomes" id="UP000017396"/>
    </source>
</evidence>
<dbReference type="InterPro" id="IPR003390">
    <property type="entry name" value="DNA_integrity_scan_DisA_N"/>
</dbReference>
<dbReference type="HOGENOM" id="CLU_052961_0_0_3"/>
<sequence>MGYIYPSDLAAFVFEIWQRTPGEIEGHWLNQPAYQLPSLATLEELLSTCFQASLLVEEQRPVTFRLLFGEPEVFEPQAGPPMGLLRLLFDVPQPFSAHDLRRLSPAVRFERSLIGVRLNDEGELEIWGIIHSGPRWLRLLRGGRGTSPPLPPFLVICASGRGRLEVCKGTTALAQLSEGQLYSQSLNVFESHWLPASFATVRAELAELHAQSRRQEGTDWAALDPYFVKRLAQNIVKRVIATIRGAHHGGTVVFVDPQRTELLTEKNPYITFKYRFRAEEARARFRTLLVKSMNTLAAIESGSQRPVGWKDYECSNDEMLLTLDEAIFELAHLVATLASVDGAVVMTKRFEILGFGGFIGCENAEVPVVARALDLEGEQVCFESTASVGTRHRSAYRLCQQWHDAVAVVVSQDDGVRFLHWKDGFVTSWNQQTLLNAMDF</sequence>
<proteinExistence type="predicted"/>
<dbReference type="Gene3D" id="3.40.1700.10">
    <property type="entry name" value="DNA integrity scanning protein, DisA, N-terminal domain"/>
    <property type="match status" value="1"/>
</dbReference>
<dbReference type="KEGG" id="glj:GKIL_1669"/>
<accession>U5QJT5</accession>
<dbReference type="AlphaFoldDB" id="U5QJT5"/>
<dbReference type="PATRIC" id="fig|1183438.3.peg.1642"/>
<evidence type="ECO:0000259" key="1">
    <source>
        <dbReference type="PROSITE" id="PS51794"/>
    </source>
</evidence>
<feature type="domain" description="DAC" evidence="1">
    <location>
        <begin position="256"/>
        <end position="431"/>
    </location>
</feature>
<organism evidence="2 3">
    <name type="scientific">Gloeobacter kilaueensis (strain ATCC BAA-2537 / CCAP 1431/1 / ULC 316 / JS1)</name>
    <dbReference type="NCBI Taxonomy" id="1183438"/>
    <lineage>
        <taxon>Bacteria</taxon>
        <taxon>Bacillati</taxon>
        <taxon>Cyanobacteriota</taxon>
        <taxon>Cyanophyceae</taxon>
        <taxon>Gloeobacterales</taxon>
        <taxon>Gloeobacteraceae</taxon>
        <taxon>Gloeobacter</taxon>
    </lineage>
</organism>
<gene>
    <name evidence="2" type="ORF">GKIL_1669</name>
</gene>